<comment type="caution">
    <text evidence="1">The sequence shown here is derived from an EMBL/GenBank/DDBJ whole genome shotgun (WGS) entry which is preliminary data.</text>
</comment>
<keyword evidence="2" id="KW-1185">Reference proteome</keyword>
<dbReference type="AlphaFoldDB" id="A0A8S0UXF8"/>
<organism evidence="1 2">
    <name type="scientific">Olea europaea subsp. europaea</name>
    <dbReference type="NCBI Taxonomy" id="158383"/>
    <lineage>
        <taxon>Eukaryota</taxon>
        <taxon>Viridiplantae</taxon>
        <taxon>Streptophyta</taxon>
        <taxon>Embryophyta</taxon>
        <taxon>Tracheophyta</taxon>
        <taxon>Spermatophyta</taxon>
        <taxon>Magnoliopsida</taxon>
        <taxon>eudicotyledons</taxon>
        <taxon>Gunneridae</taxon>
        <taxon>Pentapetalae</taxon>
        <taxon>asterids</taxon>
        <taxon>lamiids</taxon>
        <taxon>Lamiales</taxon>
        <taxon>Oleaceae</taxon>
        <taxon>Oleeae</taxon>
        <taxon>Olea</taxon>
    </lineage>
</organism>
<dbReference type="Proteomes" id="UP000594638">
    <property type="component" value="Unassembled WGS sequence"/>
</dbReference>
<proteinExistence type="predicted"/>
<evidence type="ECO:0000313" key="1">
    <source>
        <dbReference type="EMBL" id="CAA3022661.1"/>
    </source>
</evidence>
<dbReference type="EMBL" id="CACTIH010009074">
    <property type="protein sequence ID" value="CAA3022661.1"/>
    <property type="molecule type" value="Genomic_DNA"/>
</dbReference>
<accession>A0A8S0UXF8</accession>
<dbReference type="Gramene" id="OE9A010240T1">
    <property type="protein sequence ID" value="OE9A010240C1"/>
    <property type="gene ID" value="OE9A010240"/>
</dbReference>
<reference evidence="1 2" key="1">
    <citation type="submission" date="2019-12" db="EMBL/GenBank/DDBJ databases">
        <authorList>
            <person name="Alioto T."/>
            <person name="Alioto T."/>
            <person name="Gomez Garrido J."/>
        </authorList>
    </citation>
    <scope>NUCLEOTIDE SEQUENCE [LARGE SCALE GENOMIC DNA]</scope>
</reference>
<name>A0A8S0UXF8_OLEEU</name>
<protein>
    <submittedName>
        <fullName evidence="1">Uncharacterized protein</fullName>
    </submittedName>
</protein>
<evidence type="ECO:0000313" key="2">
    <source>
        <dbReference type="Proteomes" id="UP000594638"/>
    </source>
</evidence>
<sequence length="59" mass="6461">MVRGRGYTPWAECGIERSRSDCSLCNGKKAKGTAAARKRASEAMKTYCCKRSISMKGLV</sequence>
<gene>
    <name evidence="1" type="ORF">OLEA9_A010240</name>
</gene>